<keyword evidence="3" id="KW-0548">Nucleotidyltransferase</keyword>
<dbReference type="PANTHER" id="PTHR46390:SF1">
    <property type="entry name" value="MANNOSE-1-PHOSPHATE GUANYLYLTRANSFERASE"/>
    <property type="match status" value="1"/>
</dbReference>
<evidence type="ECO:0000313" key="3">
    <source>
        <dbReference type="EMBL" id="MFC7071077.1"/>
    </source>
</evidence>
<reference evidence="3 4" key="1">
    <citation type="journal article" date="2019" name="Int. J. Syst. Evol. Microbiol.">
        <title>The Global Catalogue of Microorganisms (GCM) 10K type strain sequencing project: providing services to taxonomists for standard genome sequencing and annotation.</title>
        <authorList>
            <consortium name="The Broad Institute Genomics Platform"/>
            <consortium name="The Broad Institute Genome Sequencing Center for Infectious Disease"/>
            <person name="Wu L."/>
            <person name="Ma J."/>
        </authorList>
    </citation>
    <scope>NUCLEOTIDE SEQUENCE [LARGE SCALE GENOMIC DNA]</scope>
    <source>
        <strain evidence="3 4">DT31</strain>
    </source>
</reference>
<name>A0ABD5WCR4_9EURY</name>
<protein>
    <submittedName>
        <fullName evidence="3">Mannose-1-phosphate guanylyltransferase</fullName>
    </submittedName>
</protein>
<feature type="domain" description="MannoseP isomerase/GMP-like beta-helix" evidence="2">
    <location>
        <begin position="306"/>
        <end position="357"/>
    </location>
</feature>
<dbReference type="GO" id="GO:0016779">
    <property type="term" value="F:nucleotidyltransferase activity"/>
    <property type="evidence" value="ECO:0007669"/>
    <property type="project" value="UniProtKB-KW"/>
</dbReference>
<feature type="domain" description="Nucleotidyl transferase" evidence="1">
    <location>
        <begin position="7"/>
        <end position="290"/>
    </location>
</feature>
<evidence type="ECO:0000259" key="2">
    <source>
        <dbReference type="Pfam" id="PF22640"/>
    </source>
</evidence>
<dbReference type="CDD" id="cd02509">
    <property type="entry name" value="GDP-M1P_Guanylyltransferase"/>
    <property type="match status" value="1"/>
</dbReference>
<dbReference type="Gene3D" id="3.90.550.10">
    <property type="entry name" value="Spore Coat Polysaccharide Biosynthesis Protein SpsA, Chain A"/>
    <property type="match status" value="1"/>
</dbReference>
<dbReference type="InterPro" id="IPR054566">
    <property type="entry name" value="ManC/GMP-like_b-helix"/>
</dbReference>
<gene>
    <name evidence="3" type="ORF">ACFQL9_15640</name>
</gene>
<organism evidence="3 4">
    <name type="scientific">Halobaculum lipolyticum</name>
    <dbReference type="NCBI Taxonomy" id="3032001"/>
    <lineage>
        <taxon>Archaea</taxon>
        <taxon>Methanobacteriati</taxon>
        <taxon>Methanobacteriota</taxon>
        <taxon>Stenosarchaea group</taxon>
        <taxon>Halobacteria</taxon>
        <taxon>Halobacteriales</taxon>
        <taxon>Haloferacaceae</taxon>
        <taxon>Halobaculum</taxon>
    </lineage>
</organism>
<keyword evidence="4" id="KW-1185">Reference proteome</keyword>
<dbReference type="InterPro" id="IPR005835">
    <property type="entry name" value="NTP_transferase_dom"/>
</dbReference>
<evidence type="ECO:0000259" key="1">
    <source>
        <dbReference type="Pfam" id="PF00483"/>
    </source>
</evidence>
<dbReference type="AlphaFoldDB" id="A0ABD5WCR4"/>
<dbReference type="RefSeq" id="WP_284032737.1">
    <property type="nucleotide sequence ID" value="NZ_CP126154.1"/>
</dbReference>
<dbReference type="Pfam" id="PF00483">
    <property type="entry name" value="NTP_transferase"/>
    <property type="match status" value="1"/>
</dbReference>
<sequence>MDRPVVAVILAGGTGSRLYPASRSHRPKQFLALGEGDDSLLARTAARTGFADATLVATRPAFADAVTEHAPDAEVVVEPAGKDTGPAILYATHRARAAVDGDPVVVVLPADHHVPDGDAFARTMTRGARVAADTDRLVAFGVEPTRPATGYGYIEPGAERTVATDGAAGEPDDADAAHAADATYRELAAFHEKPDADTATAYVDAGYLWNAGIFAWTPEALFREARDSPLGPLVDALDREDPDPEGGFDAVDPVSVDYAVMERAERAAVVPADFAWDDLGAWDALDRVLDADADGNAVAEPAVTLTVDAADNVVAGDGDTHVSLVGVEDLCVVAYDDRVLVVPKERAQAVRDAVDALNRRGEF</sequence>
<dbReference type="Proteomes" id="UP001596461">
    <property type="component" value="Unassembled WGS sequence"/>
</dbReference>
<dbReference type="SUPFAM" id="SSF159283">
    <property type="entry name" value="Guanosine diphospho-D-mannose pyrophosphorylase/mannose-6-phosphate isomerase linker domain"/>
    <property type="match status" value="1"/>
</dbReference>
<dbReference type="GeneID" id="81124619"/>
<proteinExistence type="predicted"/>
<dbReference type="InterPro" id="IPR051161">
    <property type="entry name" value="Mannose-6P_isomerase_type2"/>
</dbReference>
<dbReference type="Pfam" id="PF22640">
    <property type="entry name" value="ManC_GMP_beta-helix"/>
    <property type="match status" value="1"/>
</dbReference>
<evidence type="ECO:0000313" key="4">
    <source>
        <dbReference type="Proteomes" id="UP001596461"/>
    </source>
</evidence>
<dbReference type="SUPFAM" id="SSF53448">
    <property type="entry name" value="Nucleotide-diphospho-sugar transferases"/>
    <property type="match status" value="1"/>
</dbReference>
<dbReference type="EMBL" id="JBHTAH010000017">
    <property type="protein sequence ID" value="MFC7071077.1"/>
    <property type="molecule type" value="Genomic_DNA"/>
</dbReference>
<accession>A0ABD5WCR4</accession>
<keyword evidence="3" id="KW-0808">Transferase</keyword>
<dbReference type="PANTHER" id="PTHR46390">
    <property type="entry name" value="MANNOSE-1-PHOSPHATE GUANYLYLTRANSFERASE"/>
    <property type="match status" value="1"/>
</dbReference>
<comment type="caution">
    <text evidence="3">The sequence shown here is derived from an EMBL/GenBank/DDBJ whole genome shotgun (WGS) entry which is preliminary data.</text>
</comment>
<dbReference type="InterPro" id="IPR029044">
    <property type="entry name" value="Nucleotide-diphossugar_trans"/>
</dbReference>
<dbReference type="InterPro" id="IPR049577">
    <property type="entry name" value="GMPP_N"/>
</dbReference>